<dbReference type="AlphaFoldDB" id="A0A0D9VEA6"/>
<dbReference type="HOGENOM" id="CLU_017945_3_2_1"/>
<reference evidence="4" key="2">
    <citation type="submission" date="2013-12" db="EMBL/GenBank/DDBJ databases">
        <authorList>
            <person name="Yu Y."/>
            <person name="Lee S."/>
            <person name="de Baynast K."/>
            <person name="Wissotski M."/>
            <person name="Liu L."/>
            <person name="Talag J."/>
            <person name="Goicoechea J."/>
            <person name="Angelova A."/>
            <person name="Jetty R."/>
            <person name="Kudrna D."/>
            <person name="Golser W."/>
            <person name="Rivera L."/>
            <person name="Zhang J."/>
            <person name="Wing R."/>
        </authorList>
    </citation>
    <scope>NUCLEOTIDE SEQUENCE</scope>
</reference>
<dbReference type="InterPro" id="IPR056594">
    <property type="entry name" value="AT5G49610-like_b-prop"/>
</dbReference>
<organism evidence="3 4">
    <name type="scientific">Leersia perrieri</name>
    <dbReference type="NCBI Taxonomy" id="77586"/>
    <lineage>
        <taxon>Eukaryota</taxon>
        <taxon>Viridiplantae</taxon>
        <taxon>Streptophyta</taxon>
        <taxon>Embryophyta</taxon>
        <taxon>Tracheophyta</taxon>
        <taxon>Spermatophyta</taxon>
        <taxon>Magnoliopsida</taxon>
        <taxon>Liliopsida</taxon>
        <taxon>Poales</taxon>
        <taxon>Poaceae</taxon>
        <taxon>BOP clade</taxon>
        <taxon>Oryzoideae</taxon>
        <taxon>Oryzeae</taxon>
        <taxon>Oryzinae</taxon>
        <taxon>Leersia</taxon>
    </lineage>
</organism>
<proteinExistence type="predicted"/>
<keyword evidence="1" id="KW-0472">Membrane</keyword>
<feature type="transmembrane region" description="Helical" evidence="1">
    <location>
        <begin position="41"/>
        <end position="58"/>
    </location>
</feature>
<dbReference type="Proteomes" id="UP000032180">
    <property type="component" value="Chromosome 2"/>
</dbReference>
<reference evidence="3 4" key="1">
    <citation type="submission" date="2012-08" db="EMBL/GenBank/DDBJ databases">
        <title>Oryza genome evolution.</title>
        <authorList>
            <person name="Wing R.A."/>
        </authorList>
    </citation>
    <scope>NUCLEOTIDE SEQUENCE</scope>
</reference>
<dbReference type="eggNOG" id="ENOG502RA5C">
    <property type="taxonomic scope" value="Eukaryota"/>
</dbReference>
<keyword evidence="1" id="KW-1133">Transmembrane helix</keyword>
<dbReference type="Gramene" id="LPERR02G08990.1">
    <property type="protein sequence ID" value="LPERR02G08990.1"/>
    <property type="gene ID" value="LPERR02G08990"/>
</dbReference>
<name>A0A0D9VEA6_9ORYZ</name>
<evidence type="ECO:0000259" key="2">
    <source>
        <dbReference type="Pfam" id="PF23635"/>
    </source>
</evidence>
<keyword evidence="1" id="KW-0812">Transmembrane</keyword>
<reference evidence="3" key="3">
    <citation type="submission" date="2015-04" db="UniProtKB">
        <authorList>
            <consortium name="EnsemblPlants"/>
        </authorList>
    </citation>
    <scope>IDENTIFICATION</scope>
</reference>
<dbReference type="Pfam" id="PF23635">
    <property type="entry name" value="Beta-prop_AT5G49610-like"/>
    <property type="match status" value="1"/>
</dbReference>
<evidence type="ECO:0000313" key="3">
    <source>
        <dbReference type="EnsemblPlants" id="LPERR02G08990.1"/>
    </source>
</evidence>
<dbReference type="PANTHER" id="PTHR33186:SF13">
    <property type="entry name" value="OS10G0138300 PROTEIN"/>
    <property type="match status" value="1"/>
</dbReference>
<dbReference type="EnsemblPlants" id="LPERR02G08990.1">
    <property type="protein sequence ID" value="LPERR02G08990.1"/>
    <property type="gene ID" value="LPERR02G08990"/>
</dbReference>
<protein>
    <recommendedName>
        <fullName evidence="2">F-box protein AT5G49610-like beta-propeller domain-containing protein</fullName>
    </recommendedName>
</protein>
<feature type="domain" description="F-box protein AT5G49610-like beta-propeller" evidence="2">
    <location>
        <begin position="36"/>
        <end position="189"/>
    </location>
</feature>
<evidence type="ECO:0000313" key="4">
    <source>
        <dbReference type="Proteomes" id="UP000032180"/>
    </source>
</evidence>
<keyword evidence="4" id="KW-1185">Reference proteome</keyword>
<sequence length="196" mass="21859">MHLAAFTRRRLADGAISSQQHFHPIFFGINALVPGVLIGDSLYWLLFGIWGAIIEFDLKKQMLAVIYLPMGLRDDSYKHLCVMPAVDGGLGFIFISELELQFWRKKAGRDLVVSSSVLEKTIELGELLSLSSEEVGESPYILGFSEVYNVIFLKTIAGVFMVHLQTLEFKKLSETNGISLVVYPFTSVYTTGSSLN</sequence>
<accession>A0A0D9VEA6</accession>
<dbReference type="PANTHER" id="PTHR33186">
    <property type="entry name" value="OS10G0136150 PROTEIN-RELATED"/>
    <property type="match status" value="1"/>
</dbReference>
<dbReference type="STRING" id="77586.A0A0D9VEA6"/>
<evidence type="ECO:0000256" key="1">
    <source>
        <dbReference type="SAM" id="Phobius"/>
    </source>
</evidence>